<organism evidence="3 5">
    <name type="scientific">Arcobacter ellisii</name>
    <dbReference type="NCBI Taxonomy" id="913109"/>
    <lineage>
        <taxon>Bacteria</taxon>
        <taxon>Pseudomonadati</taxon>
        <taxon>Campylobacterota</taxon>
        <taxon>Epsilonproteobacteria</taxon>
        <taxon>Campylobacterales</taxon>
        <taxon>Arcobacteraceae</taxon>
        <taxon>Arcobacter</taxon>
    </lineage>
</organism>
<evidence type="ECO:0000259" key="1">
    <source>
        <dbReference type="Pfam" id="PF13304"/>
    </source>
</evidence>
<dbReference type="Pfam" id="PF13304">
    <property type="entry name" value="AAA_21"/>
    <property type="match status" value="1"/>
</dbReference>
<evidence type="ECO:0000313" key="5">
    <source>
        <dbReference type="Proteomes" id="UP000290588"/>
    </source>
</evidence>
<sequence>MELVYLWVEEYKNIKKQGFNFSPRFRCEYDEEKNELEIIDKDETGEFYPKNFFGDNINVTAIVGENGSGKSSLVFDFIMNRKGFFIVKKDNELIVYLRNINIKTKLRVHKYKINFNDNVLFYTMDKLEVPKSRSYLKAIDLQETNKLITENYLKLEDYSFELFDFKPYFIKYDFLDLWIDSDYEFKENDIKDVKSALGMNIKDDSTQIYDVLRVLRDLTDDYLIYLFNKFETIAQIFEHINLIERLHPKDLYLMVEYKEIQKILKSFNVPFEEKETFDLLKDNKGIFLKIEDLVKLFGNEYLELFFNKMVDELRFDFMAKNGSTYGSLSHGEKTMYSFYVNLINYKKEEFLFVLDEPDNTLHPNWQKNFINKMIEIIERLEKKVHLIITSHSPFILSDLPKENVIFLEKGKQVYPFEYGKQTFGANIHTLLSHGFFMKDGLMGEFAKDKINDVINFLNGNKSLITTNDDAQNLINIIGEPVIKKQLQKMLDSKRLSKIDEIDLIKNQMKELSKRLEEIENAKD</sequence>
<feature type="domain" description="ATPase AAA-type core" evidence="1">
    <location>
        <begin position="323"/>
        <end position="397"/>
    </location>
</feature>
<reference evidence="3 5" key="1">
    <citation type="submission" date="2017-09" db="EMBL/GenBank/DDBJ databases">
        <title>Genomics of the genus Arcobacter.</title>
        <authorList>
            <person name="Perez-Cataluna A."/>
            <person name="Figueras M.J."/>
            <person name="Salas-Masso N."/>
        </authorList>
    </citation>
    <scope>NUCLEOTIDE SEQUENCE [LARGE SCALE GENOMIC DNA]</scope>
    <source>
        <strain evidence="3 5">CECT 7837</strain>
    </source>
</reference>
<dbReference type="RefSeq" id="WP_118916153.1">
    <property type="nucleotide sequence ID" value="NZ_CP032097.1"/>
</dbReference>
<dbReference type="Gene3D" id="3.40.50.300">
    <property type="entry name" value="P-loop containing nucleotide triphosphate hydrolases"/>
    <property type="match status" value="1"/>
</dbReference>
<dbReference type="InterPro" id="IPR027417">
    <property type="entry name" value="P-loop_NTPase"/>
</dbReference>
<dbReference type="PANTHER" id="PTHR43581:SF2">
    <property type="entry name" value="EXCINUCLEASE ATPASE SUBUNIT"/>
    <property type="match status" value="1"/>
</dbReference>
<dbReference type="Proteomes" id="UP000262582">
    <property type="component" value="Chromosome"/>
</dbReference>
<evidence type="ECO:0000313" key="4">
    <source>
        <dbReference type="Proteomes" id="UP000262582"/>
    </source>
</evidence>
<dbReference type="SUPFAM" id="SSF52540">
    <property type="entry name" value="P-loop containing nucleoside triphosphate hydrolases"/>
    <property type="match status" value="1"/>
</dbReference>
<evidence type="ECO:0000313" key="3">
    <source>
        <dbReference type="EMBL" id="RXI33096.1"/>
    </source>
</evidence>
<dbReference type="InterPro" id="IPR051396">
    <property type="entry name" value="Bact_Antivir_Def_Nuclease"/>
</dbReference>
<reference evidence="2 4" key="2">
    <citation type="submission" date="2018-08" db="EMBL/GenBank/DDBJ databases">
        <title>Complete genome of the Arcobacter ellisii type strain LMG 26155.</title>
        <authorList>
            <person name="Miller W.G."/>
            <person name="Yee E."/>
            <person name="Bono J.L."/>
        </authorList>
    </citation>
    <scope>NUCLEOTIDE SEQUENCE [LARGE SCALE GENOMIC DNA]</scope>
    <source>
        <strain evidence="2 4">LMG 26155</strain>
    </source>
</reference>
<dbReference type="InterPro" id="IPR003959">
    <property type="entry name" value="ATPase_AAA_core"/>
</dbReference>
<keyword evidence="2" id="KW-0067">ATP-binding</keyword>
<keyword evidence="4" id="KW-1185">Reference proteome</keyword>
<proteinExistence type="predicted"/>
<keyword evidence="2" id="KW-0547">Nucleotide-binding</keyword>
<protein>
    <submittedName>
        <fullName evidence="2">ATP-binding protein (AAA domain)</fullName>
    </submittedName>
</protein>
<dbReference type="KEGG" id="aell:AELL_0197"/>
<evidence type="ECO:0000313" key="2">
    <source>
        <dbReference type="EMBL" id="AXX93902.1"/>
    </source>
</evidence>
<dbReference type="EMBL" id="CP032097">
    <property type="protein sequence ID" value="AXX93902.1"/>
    <property type="molecule type" value="Genomic_DNA"/>
</dbReference>
<gene>
    <name evidence="2" type="ORF">AELL_0197</name>
    <name evidence="3" type="ORF">CP962_01420</name>
</gene>
<dbReference type="Proteomes" id="UP000290588">
    <property type="component" value="Unassembled WGS sequence"/>
</dbReference>
<dbReference type="GO" id="GO:0005524">
    <property type="term" value="F:ATP binding"/>
    <property type="evidence" value="ECO:0007669"/>
    <property type="project" value="UniProtKB-KW"/>
</dbReference>
<dbReference type="OrthoDB" id="997844at2"/>
<accession>A0A347U4X4</accession>
<dbReference type="PANTHER" id="PTHR43581">
    <property type="entry name" value="ATP/GTP PHOSPHATASE"/>
    <property type="match status" value="1"/>
</dbReference>
<dbReference type="AlphaFoldDB" id="A0A347U4X4"/>
<name>A0A347U4X4_9BACT</name>
<dbReference type="EMBL" id="NXIG01000001">
    <property type="protein sequence ID" value="RXI33096.1"/>
    <property type="molecule type" value="Genomic_DNA"/>
</dbReference>